<evidence type="ECO:0000313" key="3">
    <source>
        <dbReference type="Proteomes" id="UP000027466"/>
    </source>
</evidence>
<dbReference type="STRING" id="60547.GCA_000751215_04341"/>
<dbReference type="AlphaFoldDB" id="A0A069PUM1"/>
<dbReference type="InterPro" id="IPR021957">
    <property type="entry name" value="DUF3574"/>
</dbReference>
<sequence>MSRFSAAAALAFMLAATGCAAMHEHQSEPEPACRPGEARSIHDLMYFGTSRASGIVSAEEWSAFLRTSVTPRFPSGLTVWEASGQWRDADGAMVREGSYVLSVVHPDDQTSEAAVRAIGAEYKARFTQEAVLRVRSVACASF</sequence>
<evidence type="ECO:0000313" key="2">
    <source>
        <dbReference type="EMBL" id="KDR44220.1"/>
    </source>
</evidence>
<feature type="chain" id="PRO_5001667904" evidence="1">
    <location>
        <begin position="21"/>
        <end position="142"/>
    </location>
</feature>
<organism evidence="2 3">
    <name type="scientific">Caballeronia glathei</name>
    <dbReference type="NCBI Taxonomy" id="60547"/>
    <lineage>
        <taxon>Bacteria</taxon>
        <taxon>Pseudomonadati</taxon>
        <taxon>Pseudomonadota</taxon>
        <taxon>Betaproteobacteria</taxon>
        <taxon>Burkholderiales</taxon>
        <taxon>Burkholderiaceae</taxon>
        <taxon>Caballeronia</taxon>
    </lineage>
</organism>
<proteinExistence type="predicted"/>
<evidence type="ECO:0000256" key="1">
    <source>
        <dbReference type="SAM" id="SignalP"/>
    </source>
</evidence>
<dbReference type="PROSITE" id="PS51257">
    <property type="entry name" value="PROKAR_LIPOPROTEIN"/>
    <property type="match status" value="1"/>
</dbReference>
<accession>A0A069PUM1</accession>
<name>A0A069PUM1_9BURK</name>
<keyword evidence="3" id="KW-1185">Reference proteome</keyword>
<protein>
    <submittedName>
        <fullName evidence="2">Choline dehydrogenase</fullName>
    </submittedName>
</protein>
<keyword evidence="1" id="KW-0732">Signal</keyword>
<gene>
    <name evidence="2" type="ORF">BG61_19335</name>
</gene>
<feature type="signal peptide" evidence="1">
    <location>
        <begin position="1"/>
        <end position="20"/>
    </location>
</feature>
<reference evidence="2 3" key="1">
    <citation type="submission" date="2014-03" db="EMBL/GenBank/DDBJ databases">
        <title>Draft Genome Sequences of Four Burkholderia Strains.</title>
        <authorList>
            <person name="Liu X.Y."/>
            <person name="Li C.X."/>
            <person name="Xu J.H."/>
        </authorList>
    </citation>
    <scope>NUCLEOTIDE SEQUENCE [LARGE SCALE GENOMIC DNA]</scope>
    <source>
        <strain evidence="2 3">DSM 50014</strain>
    </source>
</reference>
<dbReference type="Pfam" id="PF12098">
    <property type="entry name" value="DUF3574"/>
    <property type="match status" value="1"/>
</dbReference>
<dbReference type="EMBL" id="JFHC01000003">
    <property type="protein sequence ID" value="KDR44220.1"/>
    <property type="molecule type" value="Genomic_DNA"/>
</dbReference>
<dbReference type="Proteomes" id="UP000027466">
    <property type="component" value="Unassembled WGS sequence"/>
</dbReference>
<comment type="caution">
    <text evidence="2">The sequence shown here is derived from an EMBL/GenBank/DDBJ whole genome shotgun (WGS) entry which is preliminary data.</text>
</comment>